<protein>
    <submittedName>
        <fullName evidence="6">Transcriptional regulator, TetR family</fullName>
    </submittedName>
</protein>
<dbReference type="SUPFAM" id="SSF48498">
    <property type="entry name" value="Tetracyclin repressor-like, C-terminal domain"/>
    <property type="match status" value="1"/>
</dbReference>
<dbReference type="InterPro" id="IPR036271">
    <property type="entry name" value="Tet_transcr_reg_TetR-rel_C_sf"/>
</dbReference>
<gene>
    <name evidence="6" type="ORF">SAMN00120144_0162</name>
</gene>
<feature type="domain" description="HTH tetR-type" evidence="5">
    <location>
        <begin position="7"/>
        <end position="67"/>
    </location>
</feature>
<dbReference type="Proteomes" id="UP000192266">
    <property type="component" value="Unassembled WGS sequence"/>
</dbReference>
<sequence length="201" mass="23537">MADENPQCTEQKIKEAARKVFMEKGFDGTTTRDIAEVAGINQALTNYYFRSKEKLFRLIFEDVHREFFQQIYAIMAQPIDLRDKLPLLVEAHFSLFAANPDLPLFLLSELRRHPDLLTPPSKDRPVFFFLRQMQQAIDEGQIRPVPPLHVLQLLMANIQFLHLSRPITMEIAAFDQAAHEEFTRRHKDIVIDMLMSYLFTF</sequence>
<dbReference type="GO" id="GO:0003700">
    <property type="term" value="F:DNA-binding transcription factor activity"/>
    <property type="evidence" value="ECO:0007669"/>
    <property type="project" value="TreeGrafter"/>
</dbReference>
<dbReference type="GO" id="GO:0000976">
    <property type="term" value="F:transcription cis-regulatory region binding"/>
    <property type="evidence" value="ECO:0007669"/>
    <property type="project" value="TreeGrafter"/>
</dbReference>
<evidence type="ECO:0000256" key="2">
    <source>
        <dbReference type="ARBA" id="ARBA00023125"/>
    </source>
</evidence>
<proteinExistence type="predicted"/>
<evidence type="ECO:0000256" key="4">
    <source>
        <dbReference type="PROSITE-ProRule" id="PRU00335"/>
    </source>
</evidence>
<evidence type="ECO:0000259" key="5">
    <source>
        <dbReference type="PROSITE" id="PS50977"/>
    </source>
</evidence>
<evidence type="ECO:0000313" key="7">
    <source>
        <dbReference type="Proteomes" id="UP000192266"/>
    </source>
</evidence>
<dbReference type="PANTHER" id="PTHR30055:SF234">
    <property type="entry name" value="HTH-TYPE TRANSCRIPTIONAL REGULATOR BETI"/>
    <property type="match status" value="1"/>
</dbReference>
<keyword evidence="7" id="KW-1185">Reference proteome</keyword>
<evidence type="ECO:0000256" key="3">
    <source>
        <dbReference type="ARBA" id="ARBA00023163"/>
    </source>
</evidence>
<feature type="DNA-binding region" description="H-T-H motif" evidence="4">
    <location>
        <begin position="30"/>
        <end position="49"/>
    </location>
</feature>
<dbReference type="AlphaFoldDB" id="A0A1W1W178"/>
<evidence type="ECO:0000313" key="6">
    <source>
        <dbReference type="EMBL" id="SMB99377.1"/>
    </source>
</evidence>
<dbReference type="PANTHER" id="PTHR30055">
    <property type="entry name" value="HTH-TYPE TRANSCRIPTIONAL REGULATOR RUTR"/>
    <property type="match status" value="1"/>
</dbReference>
<dbReference type="OrthoDB" id="9789566at2"/>
<dbReference type="InterPro" id="IPR001647">
    <property type="entry name" value="HTH_TetR"/>
</dbReference>
<dbReference type="InterPro" id="IPR050109">
    <property type="entry name" value="HTH-type_TetR-like_transc_reg"/>
</dbReference>
<keyword evidence="2 4" id="KW-0238">DNA-binding</keyword>
<dbReference type="SUPFAM" id="SSF46689">
    <property type="entry name" value="Homeodomain-like"/>
    <property type="match status" value="1"/>
</dbReference>
<organism evidence="6 7">
    <name type="scientific">Hymenobacter roseosalivarius DSM 11622</name>
    <dbReference type="NCBI Taxonomy" id="645990"/>
    <lineage>
        <taxon>Bacteria</taxon>
        <taxon>Pseudomonadati</taxon>
        <taxon>Bacteroidota</taxon>
        <taxon>Cytophagia</taxon>
        <taxon>Cytophagales</taxon>
        <taxon>Hymenobacteraceae</taxon>
        <taxon>Hymenobacter</taxon>
    </lineage>
</organism>
<dbReference type="RefSeq" id="WP_084447231.1">
    <property type="nucleotide sequence ID" value="NZ_FWWW01000091.1"/>
</dbReference>
<dbReference type="Gene3D" id="1.10.357.10">
    <property type="entry name" value="Tetracycline Repressor, domain 2"/>
    <property type="match status" value="1"/>
</dbReference>
<reference evidence="6 7" key="1">
    <citation type="submission" date="2017-04" db="EMBL/GenBank/DDBJ databases">
        <authorList>
            <person name="Afonso C.L."/>
            <person name="Miller P.J."/>
            <person name="Scott M.A."/>
            <person name="Spackman E."/>
            <person name="Goraichik I."/>
            <person name="Dimitrov K.M."/>
            <person name="Suarez D.L."/>
            <person name="Swayne D.E."/>
        </authorList>
    </citation>
    <scope>NUCLEOTIDE SEQUENCE [LARGE SCALE GENOMIC DNA]</scope>
    <source>
        <strain evidence="6 7">DSM 11622</strain>
    </source>
</reference>
<keyword evidence="1" id="KW-0805">Transcription regulation</keyword>
<dbReference type="Pfam" id="PF00440">
    <property type="entry name" value="TetR_N"/>
    <property type="match status" value="1"/>
</dbReference>
<evidence type="ECO:0000256" key="1">
    <source>
        <dbReference type="ARBA" id="ARBA00023015"/>
    </source>
</evidence>
<dbReference type="PRINTS" id="PR00455">
    <property type="entry name" value="HTHTETR"/>
</dbReference>
<dbReference type="EMBL" id="FWWW01000091">
    <property type="protein sequence ID" value="SMB99377.1"/>
    <property type="molecule type" value="Genomic_DNA"/>
</dbReference>
<name>A0A1W1W178_9BACT</name>
<dbReference type="PROSITE" id="PS50977">
    <property type="entry name" value="HTH_TETR_2"/>
    <property type="match status" value="1"/>
</dbReference>
<dbReference type="STRING" id="645990.SAMN00120144_0162"/>
<accession>A0A1W1W178</accession>
<dbReference type="InterPro" id="IPR009057">
    <property type="entry name" value="Homeodomain-like_sf"/>
</dbReference>
<keyword evidence="3" id="KW-0804">Transcription</keyword>